<accession>A0A5M8AAS6</accession>
<dbReference type="InterPro" id="IPR001296">
    <property type="entry name" value="Glyco_trans_1"/>
</dbReference>
<evidence type="ECO:0000259" key="2">
    <source>
        <dbReference type="Pfam" id="PF00534"/>
    </source>
</evidence>
<dbReference type="PANTHER" id="PTHR46401">
    <property type="entry name" value="GLYCOSYLTRANSFERASE WBBK-RELATED"/>
    <property type="match status" value="1"/>
</dbReference>
<evidence type="ECO:0000313" key="4">
    <source>
        <dbReference type="Proteomes" id="UP000324324"/>
    </source>
</evidence>
<dbReference type="CDD" id="cd03801">
    <property type="entry name" value="GT4_PimA-like"/>
    <property type="match status" value="1"/>
</dbReference>
<dbReference type="Proteomes" id="UP000324324">
    <property type="component" value="Unassembled WGS sequence"/>
</dbReference>
<dbReference type="Gene3D" id="3.40.50.2000">
    <property type="entry name" value="Glycogen Phosphorylase B"/>
    <property type="match status" value="2"/>
</dbReference>
<proteinExistence type="predicted"/>
<dbReference type="PANTHER" id="PTHR46401:SF2">
    <property type="entry name" value="GLYCOSYLTRANSFERASE WBBK-RELATED"/>
    <property type="match status" value="1"/>
</dbReference>
<evidence type="ECO:0000313" key="3">
    <source>
        <dbReference type="EMBL" id="KAA6119155.1"/>
    </source>
</evidence>
<name>A0A5M8AAS6_9BURK</name>
<sequence>MGGNRRVKISHVHGICVRNDAISNSIRDEVRWLLQEGHDAKLFGYACDYPDLPFIPVGSPRDLYLHPHLQASDVVILHFGVYYPLFDVLPVVPARARRVVVFHNITPKAFVAPSNHAVIDRSFLQLSNIAFADEVWCVSQTNLDVLRGAGIQTPATVLPIAVHGDLSLPDRKPSACDGVIRLLFVGRFVRSKGPLELLSALRQLLRENGDLRLRLDMVGNLQFSDANMVAQVEEARAGLHRQFGERARVMIHGNADDDRKHQLFLESDLFVLPTYHEGFCVPVVEAFASGCRVIAYDNSNMPSICGGLGTLVPTGDAVALMRAIADVAAEVGDPAWHDAGGFQAYASRASAYAARFSPARTKARFLRSVERAVLQRRRVPAEA</sequence>
<keyword evidence="1 3" id="KW-0808">Transferase</keyword>
<reference evidence="3 4" key="1">
    <citation type="submission" date="2019-09" db="EMBL/GenBank/DDBJ databases">
        <title>Isolation of a novel species in the genus Cupriavidus from patients with sepsis using whole genome sequencing.</title>
        <authorList>
            <person name="Kweon O.J."/>
            <person name="Lee M.-K."/>
        </authorList>
    </citation>
    <scope>NUCLEOTIDE SEQUENCE [LARGE SCALE GENOMIC DNA]</scope>
    <source>
        <strain evidence="3 4">MKL-01</strain>
    </source>
</reference>
<evidence type="ECO:0000256" key="1">
    <source>
        <dbReference type="ARBA" id="ARBA00022679"/>
    </source>
</evidence>
<dbReference type="GO" id="GO:0009103">
    <property type="term" value="P:lipopolysaccharide biosynthetic process"/>
    <property type="evidence" value="ECO:0007669"/>
    <property type="project" value="TreeGrafter"/>
</dbReference>
<dbReference type="AlphaFoldDB" id="A0A5M8AAS6"/>
<dbReference type="Pfam" id="PF00534">
    <property type="entry name" value="Glycos_transf_1"/>
    <property type="match status" value="1"/>
</dbReference>
<dbReference type="EMBL" id="VWRN01000053">
    <property type="protein sequence ID" value="KAA6119155.1"/>
    <property type="molecule type" value="Genomic_DNA"/>
</dbReference>
<gene>
    <name evidence="3" type="ORF">F1599_20995</name>
</gene>
<dbReference type="SUPFAM" id="SSF53756">
    <property type="entry name" value="UDP-Glycosyltransferase/glycogen phosphorylase"/>
    <property type="match status" value="1"/>
</dbReference>
<protein>
    <submittedName>
        <fullName evidence="3">Glycosyltransferase family 4 protein</fullName>
    </submittedName>
</protein>
<comment type="caution">
    <text evidence="3">The sequence shown here is derived from an EMBL/GenBank/DDBJ whole genome shotgun (WGS) entry which is preliminary data.</text>
</comment>
<dbReference type="GO" id="GO:0016757">
    <property type="term" value="F:glycosyltransferase activity"/>
    <property type="evidence" value="ECO:0007669"/>
    <property type="project" value="InterPro"/>
</dbReference>
<keyword evidence="4" id="KW-1185">Reference proteome</keyword>
<feature type="domain" description="Glycosyl transferase family 1" evidence="2">
    <location>
        <begin position="180"/>
        <end position="327"/>
    </location>
</feature>
<organism evidence="3 4">
    <name type="scientific">Cupriavidus cauae</name>
    <dbReference type="NCBI Taxonomy" id="2608999"/>
    <lineage>
        <taxon>Bacteria</taxon>
        <taxon>Pseudomonadati</taxon>
        <taxon>Pseudomonadota</taxon>
        <taxon>Betaproteobacteria</taxon>
        <taxon>Burkholderiales</taxon>
        <taxon>Burkholderiaceae</taxon>
        <taxon>Cupriavidus</taxon>
    </lineage>
</organism>